<feature type="compositionally biased region" description="Basic and acidic residues" evidence="1">
    <location>
        <begin position="154"/>
        <end position="164"/>
    </location>
</feature>
<accession>A0ABP0KQ53</accession>
<dbReference type="Proteomes" id="UP001642484">
    <property type="component" value="Unassembled WGS sequence"/>
</dbReference>
<gene>
    <name evidence="2" type="ORF">CCMP2556_LOCUS16972</name>
</gene>
<dbReference type="EMBL" id="CAXAMN010009225">
    <property type="protein sequence ID" value="CAK9028059.1"/>
    <property type="molecule type" value="Genomic_DNA"/>
</dbReference>
<evidence type="ECO:0008006" key="4">
    <source>
        <dbReference type="Google" id="ProtNLM"/>
    </source>
</evidence>
<evidence type="ECO:0000256" key="1">
    <source>
        <dbReference type="SAM" id="MobiDB-lite"/>
    </source>
</evidence>
<feature type="region of interest" description="Disordered" evidence="1">
    <location>
        <begin position="148"/>
        <end position="167"/>
    </location>
</feature>
<protein>
    <recommendedName>
        <fullName evidence="4">Reverse transcriptase domain-containing protein</fullName>
    </recommendedName>
</protein>
<name>A0ABP0KQ53_9DINO</name>
<organism evidence="2 3">
    <name type="scientific">Durusdinium trenchii</name>
    <dbReference type="NCBI Taxonomy" id="1381693"/>
    <lineage>
        <taxon>Eukaryota</taxon>
        <taxon>Sar</taxon>
        <taxon>Alveolata</taxon>
        <taxon>Dinophyceae</taxon>
        <taxon>Suessiales</taxon>
        <taxon>Symbiodiniaceae</taxon>
        <taxon>Durusdinium</taxon>
    </lineage>
</organism>
<sequence length="589" mass="65518">MGVYAPTSEAGAGARRTLRQQLTVMQGMAPATSLQIIAGDFNAEFGNNADHTIPGYEATPPDIAQMRGPTPDAERKRQLWISKVEERLRVLQPVTPQSDLTEAWSQLCQICREVAVEVCGVLNLVKGAPWLASRGPEVAALDQAIHQAKQGDNQARRQGDPHQKDHARRLLQRARKHKAETLRKWESDWLSARADAANQAMSTPHTADIFRIVKQLCQTVAGQRPDSGSRQARNSDEVEAWKEHFEAIQAGSGTINPSVWQDISTQVEDSTLGLPPTWEEYQRVVRDMRLGKAGGSDSMTAEYIKFAGPSMERMVFDIVLSCWNQASAADDPSQAAHWPQAWKTGRNLKRTRFGDMAYADDTAIMGREPEVLQAEPILITTIQDFGGKVNAAKTEGLRADQHSHFALFPVRFDAVFSSTPLAVGDFSSPEASCESRLALLHCMANVAERKRKLEDLEKKVDDQAALLDKTVGRVDRLEERCELAEAYRFLRVEHSSSLTELWAGQESGAIPRHELRSRVATGLVNEIRQVFAHEVDETTAKQKSDTLSNNKRTWPARTVRDETAQGFKLDGLVEWVSKVEHICLRGSSK</sequence>
<reference evidence="2 3" key="1">
    <citation type="submission" date="2024-02" db="EMBL/GenBank/DDBJ databases">
        <authorList>
            <person name="Chen Y."/>
            <person name="Shah S."/>
            <person name="Dougan E. K."/>
            <person name="Thang M."/>
            <person name="Chan C."/>
        </authorList>
    </citation>
    <scope>NUCLEOTIDE SEQUENCE [LARGE SCALE GENOMIC DNA]</scope>
</reference>
<feature type="non-terminal residue" evidence="2">
    <location>
        <position position="589"/>
    </location>
</feature>
<evidence type="ECO:0000313" key="3">
    <source>
        <dbReference type="Proteomes" id="UP001642484"/>
    </source>
</evidence>
<proteinExistence type="predicted"/>
<keyword evidence="3" id="KW-1185">Reference proteome</keyword>
<evidence type="ECO:0000313" key="2">
    <source>
        <dbReference type="EMBL" id="CAK9028059.1"/>
    </source>
</evidence>
<comment type="caution">
    <text evidence="2">The sequence shown here is derived from an EMBL/GenBank/DDBJ whole genome shotgun (WGS) entry which is preliminary data.</text>
</comment>